<feature type="transmembrane region" description="Helical" evidence="6">
    <location>
        <begin position="7"/>
        <end position="27"/>
    </location>
</feature>
<evidence type="ECO:0000256" key="5">
    <source>
        <dbReference type="PIRSR" id="PIRSR602403-1"/>
    </source>
</evidence>
<dbReference type="Proteomes" id="UP000054321">
    <property type="component" value="Unassembled WGS sequence"/>
</dbReference>
<dbReference type="SUPFAM" id="SSF48264">
    <property type="entry name" value="Cytochrome P450"/>
    <property type="match status" value="1"/>
</dbReference>
<evidence type="ECO:0000256" key="6">
    <source>
        <dbReference type="SAM" id="Phobius"/>
    </source>
</evidence>
<dbReference type="InterPro" id="IPR002403">
    <property type="entry name" value="Cyt_P450_E_grp-IV"/>
</dbReference>
<comment type="cofactor">
    <cofactor evidence="1 5">
        <name>heme</name>
        <dbReference type="ChEBI" id="CHEBI:30413"/>
    </cofactor>
</comment>
<dbReference type="PRINTS" id="PR00385">
    <property type="entry name" value="P450"/>
</dbReference>
<comment type="similarity">
    <text evidence="2">Belongs to the cytochrome P450 family.</text>
</comment>
<dbReference type="PANTHER" id="PTHR24305:SF227">
    <property type="entry name" value="P450, PUTATIVE (EUROFUNG)-RELATED"/>
    <property type="match status" value="1"/>
</dbReference>
<dbReference type="InterPro" id="IPR050121">
    <property type="entry name" value="Cytochrome_P450_monoxygenase"/>
</dbReference>
<dbReference type="AlphaFoldDB" id="A0A0C3DQ08"/>
<dbReference type="GO" id="GO:0004497">
    <property type="term" value="F:monooxygenase activity"/>
    <property type="evidence" value="ECO:0007669"/>
    <property type="project" value="InterPro"/>
</dbReference>
<reference evidence="7 8" key="1">
    <citation type="submission" date="2014-04" db="EMBL/GenBank/DDBJ databases">
        <authorList>
            <consortium name="DOE Joint Genome Institute"/>
            <person name="Kuo A."/>
            <person name="Martino E."/>
            <person name="Perotto S."/>
            <person name="Kohler A."/>
            <person name="Nagy L.G."/>
            <person name="Floudas D."/>
            <person name="Copeland A."/>
            <person name="Barry K.W."/>
            <person name="Cichocki N."/>
            <person name="Veneault-Fourrey C."/>
            <person name="LaButti K."/>
            <person name="Lindquist E.A."/>
            <person name="Lipzen A."/>
            <person name="Lundell T."/>
            <person name="Morin E."/>
            <person name="Murat C."/>
            <person name="Sun H."/>
            <person name="Tunlid A."/>
            <person name="Henrissat B."/>
            <person name="Grigoriev I.V."/>
            <person name="Hibbett D.S."/>
            <person name="Martin F."/>
            <person name="Nordberg H.P."/>
            <person name="Cantor M.N."/>
            <person name="Hua S.X."/>
        </authorList>
    </citation>
    <scope>NUCLEOTIDE SEQUENCE [LARGE SCALE GENOMIC DNA]</scope>
    <source>
        <strain evidence="7 8">Zn</strain>
    </source>
</reference>
<dbReference type="PANTHER" id="PTHR24305">
    <property type="entry name" value="CYTOCHROME P450"/>
    <property type="match status" value="1"/>
</dbReference>
<evidence type="ECO:0000256" key="4">
    <source>
        <dbReference type="ARBA" id="ARBA00023004"/>
    </source>
</evidence>
<dbReference type="InterPro" id="IPR036396">
    <property type="entry name" value="Cyt_P450_sf"/>
</dbReference>
<feature type="transmembrane region" description="Helical" evidence="6">
    <location>
        <begin position="39"/>
        <end position="57"/>
    </location>
</feature>
<dbReference type="GO" id="GO:0016705">
    <property type="term" value="F:oxidoreductase activity, acting on paired donors, with incorporation or reduction of molecular oxygen"/>
    <property type="evidence" value="ECO:0007669"/>
    <property type="project" value="InterPro"/>
</dbReference>
<dbReference type="EMBL" id="KN832873">
    <property type="protein sequence ID" value="KIN04118.1"/>
    <property type="molecule type" value="Genomic_DNA"/>
</dbReference>
<evidence type="ECO:0008006" key="9">
    <source>
        <dbReference type="Google" id="ProtNLM"/>
    </source>
</evidence>
<dbReference type="PRINTS" id="PR00465">
    <property type="entry name" value="EP450IV"/>
</dbReference>
<keyword evidence="4 5" id="KW-0408">Iron</keyword>
<dbReference type="Pfam" id="PF00067">
    <property type="entry name" value="p450"/>
    <property type="match status" value="1"/>
</dbReference>
<keyword evidence="3 5" id="KW-0479">Metal-binding</keyword>
<evidence type="ECO:0000313" key="7">
    <source>
        <dbReference type="EMBL" id="KIN04118.1"/>
    </source>
</evidence>
<protein>
    <recommendedName>
        <fullName evidence="9">Cytochrome P450 monooxygenase</fullName>
    </recommendedName>
</protein>
<dbReference type="InParanoid" id="A0A0C3DQ08"/>
<name>A0A0C3DQ08_OIDMZ</name>
<dbReference type="Gene3D" id="1.10.630.10">
    <property type="entry name" value="Cytochrome P450"/>
    <property type="match status" value="1"/>
</dbReference>
<gene>
    <name evidence="7" type="ORF">OIDMADRAFT_159310</name>
</gene>
<keyword evidence="6" id="KW-0812">Transmembrane</keyword>
<evidence type="ECO:0000256" key="3">
    <source>
        <dbReference type="ARBA" id="ARBA00022723"/>
    </source>
</evidence>
<dbReference type="InterPro" id="IPR001128">
    <property type="entry name" value="Cyt_P450"/>
</dbReference>
<keyword evidence="6" id="KW-1133">Transmembrane helix</keyword>
<evidence type="ECO:0000256" key="1">
    <source>
        <dbReference type="ARBA" id="ARBA00001971"/>
    </source>
</evidence>
<dbReference type="CDD" id="cd11069">
    <property type="entry name" value="CYP_FUM15-like"/>
    <property type="match status" value="1"/>
</dbReference>
<reference evidence="8" key="2">
    <citation type="submission" date="2015-01" db="EMBL/GenBank/DDBJ databases">
        <title>Evolutionary Origins and Diversification of the Mycorrhizal Mutualists.</title>
        <authorList>
            <consortium name="DOE Joint Genome Institute"/>
            <consortium name="Mycorrhizal Genomics Consortium"/>
            <person name="Kohler A."/>
            <person name="Kuo A."/>
            <person name="Nagy L.G."/>
            <person name="Floudas D."/>
            <person name="Copeland A."/>
            <person name="Barry K.W."/>
            <person name="Cichocki N."/>
            <person name="Veneault-Fourrey C."/>
            <person name="LaButti K."/>
            <person name="Lindquist E.A."/>
            <person name="Lipzen A."/>
            <person name="Lundell T."/>
            <person name="Morin E."/>
            <person name="Murat C."/>
            <person name="Riley R."/>
            <person name="Ohm R."/>
            <person name="Sun H."/>
            <person name="Tunlid A."/>
            <person name="Henrissat B."/>
            <person name="Grigoriev I.V."/>
            <person name="Hibbett D.S."/>
            <person name="Martin F."/>
        </authorList>
    </citation>
    <scope>NUCLEOTIDE SEQUENCE [LARGE SCALE GENOMIC DNA]</scope>
    <source>
        <strain evidence="8">Zn</strain>
    </source>
</reference>
<accession>A0A0C3DQ08</accession>
<dbReference type="OrthoDB" id="1470350at2759"/>
<evidence type="ECO:0000313" key="8">
    <source>
        <dbReference type="Proteomes" id="UP000054321"/>
    </source>
</evidence>
<dbReference type="GO" id="GO:0020037">
    <property type="term" value="F:heme binding"/>
    <property type="evidence" value="ECO:0007669"/>
    <property type="project" value="InterPro"/>
</dbReference>
<dbReference type="HOGENOM" id="CLU_001570_5_11_1"/>
<keyword evidence="8" id="KW-1185">Reference proteome</keyword>
<proteinExistence type="inferred from homology"/>
<sequence length="532" mass="59873">MDIPYKAITGLAAVSSFAFVTYFPRVLPYSQPSYLGTFAQIWGVEFSIGLFWYIILYPKFFSPLRHLPGPKGGTWWCGYFPEIIRKPSGEPMKEWANTIPNEGIIRYLSIFNTERLVIVSPKALSEVLTTKSYDFVKPSQFRVGLGRLLGIGILLAEGDEHRTQRKNLMPAFAFRHVKNLLADETSVAKKENVLEVGEWASRTTLDIIGIAGMGQDFGSIRDPDALLSRTYRKVFTPSLGAQLLGFMALILPSWFVHRLPFSRNDEIEKAAATIKDVCRQLIRDKKEKLDNGRLTDIDILSVALESGGFTEENLVNQMMTFLAAGHETTATAMTWAIYMLCLYPDVQSRLRKEIREHIPSIEDSTTITSQEIDHLQYLNAVCNEVLRYYPPVPVTLREAVRDTVITGIAIPKGTRVMITPLAVNRNNELWGPDTQKFDPDRWLQSDSNPHSANGGAPSNYAFMTFLHGPRSCIGSGFARSEFACLLASWIGRFEFALEDERLYDEKNLKIRGQATAKPADGLLVKTKIIEGW</sequence>
<dbReference type="GO" id="GO:0005506">
    <property type="term" value="F:iron ion binding"/>
    <property type="evidence" value="ECO:0007669"/>
    <property type="project" value="InterPro"/>
</dbReference>
<feature type="binding site" description="axial binding residue" evidence="5">
    <location>
        <position position="472"/>
    </location>
    <ligand>
        <name>heme</name>
        <dbReference type="ChEBI" id="CHEBI:30413"/>
    </ligand>
    <ligandPart>
        <name>Fe</name>
        <dbReference type="ChEBI" id="CHEBI:18248"/>
    </ligandPart>
</feature>
<organism evidence="7 8">
    <name type="scientific">Oidiodendron maius (strain Zn)</name>
    <dbReference type="NCBI Taxonomy" id="913774"/>
    <lineage>
        <taxon>Eukaryota</taxon>
        <taxon>Fungi</taxon>
        <taxon>Dikarya</taxon>
        <taxon>Ascomycota</taxon>
        <taxon>Pezizomycotina</taxon>
        <taxon>Leotiomycetes</taxon>
        <taxon>Leotiomycetes incertae sedis</taxon>
        <taxon>Myxotrichaceae</taxon>
        <taxon>Oidiodendron</taxon>
    </lineage>
</organism>
<keyword evidence="6" id="KW-0472">Membrane</keyword>
<keyword evidence="5" id="KW-0349">Heme</keyword>
<dbReference type="STRING" id="913774.A0A0C3DQ08"/>
<feature type="transmembrane region" description="Helical" evidence="6">
    <location>
        <begin position="234"/>
        <end position="255"/>
    </location>
</feature>
<dbReference type="FunFam" id="1.10.630.10:FF:000051">
    <property type="entry name" value="Cytochrome P450 monooxygenase (Fum15)"/>
    <property type="match status" value="1"/>
</dbReference>
<evidence type="ECO:0000256" key="2">
    <source>
        <dbReference type="ARBA" id="ARBA00010617"/>
    </source>
</evidence>